<dbReference type="PANTHER" id="PTHR30483:SF6">
    <property type="entry name" value="PERIPLASMIC BINDING PROTEIN OF ABC TRANSPORTER FOR NATURAL AMINO ACIDS"/>
    <property type="match status" value="1"/>
</dbReference>
<dbReference type="OrthoDB" id="7374472at2"/>
<dbReference type="Proteomes" id="UP000077405">
    <property type="component" value="Plasmid pYZ2"/>
</dbReference>
<evidence type="ECO:0000313" key="7">
    <source>
        <dbReference type="EMBL" id="AWB07127.1"/>
    </source>
</evidence>
<dbReference type="Pfam" id="PF13458">
    <property type="entry name" value="Peripla_BP_6"/>
    <property type="match status" value="1"/>
</dbReference>
<keyword evidence="2" id="KW-0813">Transport</keyword>
<dbReference type="InterPro" id="IPR051010">
    <property type="entry name" value="BCAA_transport"/>
</dbReference>
<dbReference type="CDD" id="cd06349">
    <property type="entry name" value="PBP1_ABC_HAAT-like"/>
    <property type="match status" value="1"/>
</dbReference>
<evidence type="ECO:0000256" key="4">
    <source>
        <dbReference type="ARBA" id="ARBA00022970"/>
    </source>
</evidence>
<evidence type="ECO:0000259" key="6">
    <source>
        <dbReference type="Pfam" id="PF13458"/>
    </source>
</evidence>
<dbReference type="PROSITE" id="PS51318">
    <property type="entry name" value="TAT"/>
    <property type="match status" value="1"/>
</dbReference>
<dbReference type="Gene3D" id="3.40.50.2300">
    <property type="match status" value="2"/>
</dbReference>
<dbReference type="InterPro" id="IPR028082">
    <property type="entry name" value="Peripla_BP_I"/>
</dbReference>
<dbReference type="GO" id="GO:0006865">
    <property type="term" value="P:amino acid transport"/>
    <property type="evidence" value="ECO:0007669"/>
    <property type="project" value="UniProtKB-KW"/>
</dbReference>
<dbReference type="PROSITE" id="PS51257">
    <property type="entry name" value="PROKAR_LIPOPROTEIN"/>
    <property type="match status" value="1"/>
</dbReference>
<sequence>MSRPVLSRRSMLFNTVAGGLALGCMTMMSSGLATAAEVTGEPLWFGVSGPLTGPSAQYGAQWKKGFDLALDQINAAGGVKGRPLRYVFEDSQNDPRQSIAIAQKFVADPKILIELGDFSSPASMAASPIYQRAGLVQFGFTNSHPDFTKGGDFIWSNSISQAEEQPNVADFAVTSLKLKRLAVLHLNTDWGRTSKDIFVKAAKERGAEVVAAEGYLPDEKDFRSTLVRVREANPDGIVLISYYADGAAIARQLKPVGLTQPVVAVGSVYSPKFLELGGEAVNGVHTRANFFPAEPRPEVQGFVAAYRTKYQEEPDAFSAYAYDAVLVAQRVIEEGGTDRTAIRDAFPRVKDIPSVIFGKATFDPETRRVSGVRNVKLVVRDGAFTLWDGSIPAATN</sequence>
<dbReference type="EMBL" id="CP028903">
    <property type="protein sequence ID" value="AWB07127.1"/>
    <property type="molecule type" value="Genomic_DNA"/>
</dbReference>
<keyword evidence="4" id="KW-0029">Amino-acid transport</keyword>
<feature type="domain" description="Leucine-binding protein" evidence="6">
    <location>
        <begin position="45"/>
        <end position="370"/>
    </location>
</feature>
<keyword evidence="7" id="KW-0614">Plasmid</keyword>
<dbReference type="InterPro" id="IPR028081">
    <property type="entry name" value="Leu-bd"/>
</dbReference>
<dbReference type="PANTHER" id="PTHR30483">
    <property type="entry name" value="LEUCINE-SPECIFIC-BINDING PROTEIN"/>
    <property type="match status" value="1"/>
</dbReference>
<gene>
    <name evidence="7" type="ORF">A6A40_18820</name>
</gene>
<keyword evidence="3 5" id="KW-0732">Signal</keyword>
<dbReference type="AlphaFoldDB" id="A0A2R4VRT0"/>
<evidence type="ECO:0000256" key="5">
    <source>
        <dbReference type="SAM" id="SignalP"/>
    </source>
</evidence>
<feature type="signal peptide" evidence="5">
    <location>
        <begin position="1"/>
        <end position="35"/>
    </location>
</feature>
<comment type="similarity">
    <text evidence="1">Belongs to the leucine-binding protein family.</text>
</comment>
<reference evidence="7 8" key="1">
    <citation type="submission" date="2018-04" db="EMBL/GenBank/DDBJ databases">
        <title>Complete genome sequence of the nitrogen-fixing bacterium Azospirillum humicireducens type strain SgZ-5.</title>
        <authorList>
            <person name="Yu Z."/>
        </authorList>
    </citation>
    <scope>NUCLEOTIDE SEQUENCE [LARGE SCALE GENOMIC DNA]</scope>
    <source>
        <strain evidence="7 8">SgZ-5</strain>
        <plasmid evidence="7 8">pYZ2</plasmid>
    </source>
</reference>
<evidence type="ECO:0000313" key="8">
    <source>
        <dbReference type="Proteomes" id="UP000077405"/>
    </source>
</evidence>
<geneLocation type="plasmid" evidence="7 8">
    <name>pYZ2</name>
</geneLocation>
<evidence type="ECO:0000256" key="3">
    <source>
        <dbReference type="ARBA" id="ARBA00022729"/>
    </source>
</evidence>
<dbReference type="RefSeq" id="WP_108547424.1">
    <property type="nucleotide sequence ID" value="NZ_CP028903.1"/>
</dbReference>
<protein>
    <submittedName>
        <fullName evidence="7">ABC transporter substrate-binding protein</fullName>
    </submittedName>
</protein>
<dbReference type="KEGG" id="ahu:A6A40_18820"/>
<evidence type="ECO:0000256" key="1">
    <source>
        <dbReference type="ARBA" id="ARBA00010062"/>
    </source>
</evidence>
<organism evidence="7 8">
    <name type="scientific">Azospirillum humicireducens</name>
    <dbReference type="NCBI Taxonomy" id="1226968"/>
    <lineage>
        <taxon>Bacteria</taxon>
        <taxon>Pseudomonadati</taxon>
        <taxon>Pseudomonadota</taxon>
        <taxon>Alphaproteobacteria</taxon>
        <taxon>Rhodospirillales</taxon>
        <taxon>Azospirillaceae</taxon>
        <taxon>Azospirillum</taxon>
    </lineage>
</organism>
<dbReference type="PRINTS" id="PR00337">
    <property type="entry name" value="LEUILEVALBP"/>
</dbReference>
<dbReference type="SUPFAM" id="SSF53822">
    <property type="entry name" value="Periplasmic binding protein-like I"/>
    <property type="match status" value="1"/>
</dbReference>
<dbReference type="InterPro" id="IPR006311">
    <property type="entry name" value="TAT_signal"/>
</dbReference>
<dbReference type="InterPro" id="IPR000709">
    <property type="entry name" value="Leu_Ile_Val-bd"/>
</dbReference>
<evidence type="ECO:0000256" key="2">
    <source>
        <dbReference type="ARBA" id="ARBA00022448"/>
    </source>
</evidence>
<feature type="chain" id="PRO_5015321545" evidence="5">
    <location>
        <begin position="36"/>
        <end position="396"/>
    </location>
</feature>
<accession>A0A2R4VRT0</accession>
<name>A0A2R4VRT0_9PROT</name>
<keyword evidence="8" id="KW-1185">Reference proteome</keyword>
<proteinExistence type="inferred from homology"/>